<dbReference type="InterPro" id="IPR049452">
    <property type="entry name" value="Anoctamin_TM"/>
</dbReference>
<comment type="caution">
    <text evidence="6">The sequence shown here is derived from an EMBL/GenBank/DDBJ whole genome shotgun (WGS) entry which is preliminary data.</text>
</comment>
<keyword evidence="3" id="KW-1133">Transmembrane helix</keyword>
<evidence type="ECO:0000313" key="6">
    <source>
        <dbReference type="EMBL" id="CAI2368266.1"/>
    </source>
</evidence>
<dbReference type="InterPro" id="IPR027815">
    <property type="entry name" value="CSC1/OSCA1-like_cyt"/>
</dbReference>
<gene>
    <name evidence="6" type="ORF">ECRASSUSDP1_LOCUS9557</name>
</gene>
<feature type="region of interest" description="Disordered" evidence="2">
    <location>
        <begin position="858"/>
        <end position="933"/>
    </location>
</feature>
<feature type="coiled-coil region" evidence="1">
    <location>
        <begin position="346"/>
        <end position="373"/>
    </location>
</feature>
<dbReference type="EMBL" id="CAMPGE010009398">
    <property type="protein sequence ID" value="CAI2368266.1"/>
    <property type="molecule type" value="Genomic_DNA"/>
</dbReference>
<feature type="transmembrane region" description="Helical" evidence="3">
    <location>
        <begin position="737"/>
        <end position="757"/>
    </location>
</feature>
<keyword evidence="7" id="KW-1185">Reference proteome</keyword>
<feature type="transmembrane region" description="Helical" evidence="3">
    <location>
        <begin position="216"/>
        <end position="236"/>
    </location>
</feature>
<keyword evidence="3" id="KW-0812">Transmembrane</keyword>
<organism evidence="6 7">
    <name type="scientific">Euplotes crassus</name>
    <dbReference type="NCBI Taxonomy" id="5936"/>
    <lineage>
        <taxon>Eukaryota</taxon>
        <taxon>Sar</taxon>
        <taxon>Alveolata</taxon>
        <taxon>Ciliophora</taxon>
        <taxon>Intramacronucleata</taxon>
        <taxon>Spirotrichea</taxon>
        <taxon>Hypotrichia</taxon>
        <taxon>Euplotida</taxon>
        <taxon>Euplotidae</taxon>
        <taxon>Moneuplotes</taxon>
    </lineage>
</organism>
<dbReference type="GO" id="GO:0005227">
    <property type="term" value="F:calcium-activated cation channel activity"/>
    <property type="evidence" value="ECO:0007669"/>
    <property type="project" value="InterPro"/>
</dbReference>
<feature type="domain" description="Anoctamin transmembrane" evidence="4">
    <location>
        <begin position="459"/>
        <end position="702"/>
    </location>
</feature>
<feature type="transmembrane region" description="Helical" evidence="3">
    <location>
        <begin position="139"/>
        <end position="160"/>
    </location>
</feature>
<keyword evidence="1" id="KW-0175">Coiled coil</keyword>
<dbReference type="InterPro" id="IPR045122">
    <property type="entry name" value="Csc1-like"/>
</dbReference>
<feature type="compositionally biased region" description="Polar residues" evidence="2">
    <location>
        <begin position="923"/>
        <end position="933"/>
    </location>
</feature>
<feature type="transmembrane region" description="Helical" evidence="3">
    <location>
        <begin position="593"/>
        <end position="614"/>
    </location>
</feature>
<proteinExistence type="predicted"/>
<feature type="coiled-coil region" evidence="1">
    <location>
        <begin position="295"/>
        <end position="322"/>
    </location>
</feature>
<evidence type="ECO:0000256" key="3">
    <source>
        <dbReference type="SAM" id="Phobius"/>
    </source>
</evidence>
<keyword evidence="3" id="KW-0472">Membrane</keyword>
<sequence length="933" mass="108224">MESCESENFSHDQENAKDSEEYSHEQMSCVDEDYAPANEPQSSRDEESSESTELSFNALERKLTMRPPDFKMSWTHLKANKVKVIDTEKEQDLYDLKNYCPCCVVPKEKITKDIPLCVDSRELDVLGSGFPLYYHSKKFSIIIFVLMTLIVGIPCMIINIQQGNVEDCWDWPARILFRTTIAKYIDEYGFYWCEDQSSSYYGYICPREISYFEVHLALNFCFILILFIASIFLRVYQSKIISEIDEENITPSDFGLMVSNVPEDKRPDELKNWFKEKFPDVDIAYVNYCYNIEKLVKITRKIEALEAKKTTLEAYKDKILEDKGLTEQDAAEQGVRVTPIKYFCCIKRASIDIEALENKILKAQEEQKEVIESMGKLKDSKYFSGKTFVVLNKQTEATKILEYFETTLISRAYSEVLFACKKINQNIRKINWDENLIYVKRAPEPEDIYWENLNVSTKIRFCKIFITTVVTVICLFISFCINIAIKSYSKSLFDKNSDTCSYSQSSSREDNRMLKISSFTISSLVIFVNLLLCKIVRTLSYYERHETHTKYHLSVAIKLTIAMFANTVLIPYISNVGGFYGDTFRTLVIDVFFISLSVSFITPLVYLFDPAYLFKLFKRWREERKGEKSMLTQKQANKLFEGPPFDMAQRYANTMLLICLAVFYISRIPIVSIILLFGAVFQYWLEKYLLLRRHKRPEKFSHEMSQVFSNMVPFLCLLYGMSLFDTSWSVYKTIKPISYMYLIVPLLLLILPICNVFKKCQKDIHKNDVCTHKEERMDFLTDYDRCNPATAKSARITHQRRLEAATINPNIGLKINEDEDSFEGIRRYGREPKFLEGRPNNLLEKMQTMINLRGMKTFRGKKPKSSRNPIPHSDPQDISSDEESKTPSNPSKPPLNSPSPDTPPTQRPLKSLKTTLPPPPNSCTPSDSYSCTS</sequence>
<dbReference type="GO" id="GO:0005886">
    <property type="term" value="C:plasma membrane"/>
    <property type="evidence" value="ECO:0007669"/>
    <property type="project" value="TreeGrafter"/>
</dbReference>
<dbReference type="PANTHER" id="PTHR13018:SF83">
    <property type="entry name" value="RRM DOMAIN-CONTAINING PROTEIN"/>
    <property type="match status" value="1"/>
</dbReference>
<dbReference type="Pfam" id="PF14703">
    <property type="entry name" value="PHM7_cyt"/>
    <property type="match status" value="1"/>
</dbReference>
<accession>A0AAD1UI01</accession>
<feature type="transmembrane region" description="Helical" evidence="3">
    <location>
        <begin position="464"/>
        <end position="485"/>
    </location>
</feature>
<name>A0AAD1UI01_EUPCR</name>
<dbReference type="Proteomes" id="UP001295684">
    <property type="component" value="Unassembled WGS sequence"/>
</dbReference>
<evidence type="ECO:0008006" key="8">
    <source>
        <dbReference type="Google" id="ProtNLM"/>
    </source>
</evidence>
<evidence type="ECO:0000256" key="1">
    <source>
        <dbReference type="SAM" id="Coils"/>
    </source>
</evidence>
<dbReference type="AlphaFoldDB" id="A0AAD1UI01"/>
<feature type="compositionally biased region" description="Pro residues" evidence="2">
    <location>
        <begin position="890"/>
        <end position="906"/>
    </location>
</feature>
<feature type="compositionally biased region" description="Basic and acidic residues" evidence="2">
    <location>
        <begin position="8"/>
        <end position="24"/>
    </location>
</feature>
<evidence type="ECO:0000313" key="7">
    <source>
        <dbReference type="Proteomes" id="UP001295684"/>
    </source>
</evidence>
<dbReference type="PANTHER" id="PTHR13018">
    <property type="entry name" value="PROBABLE MEMBRANE PROTEIN DUF221-RELATED"/>
    <property type="match status" value="1"/>
</dbReference>
<reference evidence="6" key="1">
    <citation type="submission" date="2023-07" db="EMBL/GenBank/DDBJ databases">
        <authorList>
            <consortium name="AG Swart"/>
            <person name="Singh M."/>
            <person name="Singh A."/>
            <person name="Seah K."/>
            <person name="Emmerich C."/>
        </authorList>
    </citation>
    <scope>NUCLEOTIDE SEQUENCE</scope>
    <source>
        <strain evidence="6">DP1</strain>
    </source>
</reference>
<protein>
    <recommendedName>
        <fullName evidence="8">CSC1/OSCA1-like cytosolic domain-containing protein</fullName>
    </recommendedName>
</protein>
<feature type="region of interest" description="Disordered" evidence="2">
    <location>
        <begin position="1"/>
        <end position="53"/>
    </location>
</feature>
<feature type="transmembrane region" description="Helical" evidence="3">
    <location>
        <begin position="553"/>
        <end position="573"/>
    </location>
</feature>
<evidence type="ECO:0000259" key="5">
    <source>
        <dbReference type="Pfam" id="PF14703"/>
    </source>
</evidence>
<feature type="domain" description="CSC1/OSCA1-like cytosolic" evidence="5">
    <location>
        <begin position="254"/>
        <end position="452"/>
    </location>
</feature>
<evidence type="ECO:0000259" key="4">
    <source>
        <dbReference type="Pfam" id="PF04547"/>
    </source>
</evidence>
<evidence type="ECO:0000256" key="2">
    <source>
        <dbReference type="SAM" id="MobiDB-lite"/>
    </source>
</evidence>
<dbReference type="Pfam" id="PF04547">
    <property type="entry name" value="Anoctamin"/>
    <property type="match status" value="1"/>
</dbReference>
<feature type="transmembrane region" description="Helical" evidence="3">
    <location>
        <begin position="513"/>
        <end position="532"/>
    </location>
</feature>